<reference evidence="4 5" key="1">
    <citation type="journal article" date="2018" name="Plant J.">
        <title>Genome sequences of Chlorella sorokiniana UTEX 1602 and Micractinium conductrix SAG 241.80: implications to maltose excretion by a green alga.</title>
        <authorList>
            <person name="Arriola M.B."/>
            <person name="Velmurugan N."/>
            <person name="Zhang Y."/>
            <person name="Plunkett M.H."/>
            <person name="Hondzo H."/>
            <person name="Barney B.M."/>
        </authorList>
    </citation>
    <scope>NUCLEOTIDE SEQUENCE [LARGE SCALE GENOMIC DNA]</scope>
    <source>
        <strain evidence="5">UTEX 1602</strain>
    </source>
</reference>
<keyword evidence="2" id="KW-0732">Signal</keyword>
<keyword evidence="5" id="KW-1185">Reference proteome</keyword>
<proteinExistence type="predicted"/>
<evidence type="ECO:0000256" key="1">
    <source>
        <dbReference type="SAM" id="MobiDB-lite"/>
    </source>
</evidence>
<dbReference type="InterPro" id="IPR050693">
    <property type="entry name" value="Hsp70_NEF-Inhibitors"/>
</dbReference>
<feature type="compositionally biased region" description="Low complexity" evidence="1">
    <location>
        <begin position="436"/>
        <end position="445"/>
    </location>
</feature>
<dbReference type="STRING" id="3076.A0A2P6TX62"/>
<evidence type="ECO:0000256" key="2">
    <source>
        <dbReference type="SAM" id="SignalP"/>
    </source>
</evidence>
<dbReference type="OrthoDB" id="568016at2759"/>
<evidence type="ECO:0000313" key="4">
    <source>
        <dbReference type="EMBL" id="PRW58654.1"/>
    </source>
</evidence>
<dbReference type="PANTHER" id="PTHR19316:SF32">
    <property type="entry name" value="ARM REPEAT SUPERFAMILY PROTEIN"/>
    <property type="match status" value="1"/>
</dbReference>
<sequence length="461" mass="47499">MWRPASSRRRPCSPHRLLLVALAASLLSAGCSAAGKDKENSTAGPAAVVTGGAATLQGKGEQDLLKWALSHSDPEALRAAAAAARKAADAGSSEFAEKQQRVQALLDAMKGEPTEAELMQEAVAILHNASSTRQQQGNALEALRYLVEPIDNANNLQGMGGLAPVVAFLGRQQPPALQARAAHLLGTAASNNNVFQEQLLGDHPEALPMLLHLLSAGSSASASSSSAGSEGDEQQQAAAEEAAVRALYCLSTILRLSAPARSAFYEVSGLPALQALLAASAAQGGSLRLKRKALTLLEDLLQLDSAAQQSTAQEGAAQEGAIGLDQRAAVAAALQLLDVTEGEGDTDMQEKALLVLLALLDASDQVQQQPSRAAMQIAEAGGEAIVQRLEEAWRRDAEAAGASAAGENEGEDPSFLLELVALCRRVRQRVAAAREQAGGTAHAAGSLGGGRGGAPHDSSEL</sequence>
<dbReference type="InterPro" id="IPR013918">
    <property type="entry name" value="Nucleotide_exch_fac_Fes1"/>
</dbReference>
<feature type="chain" id="PRO_5015121238" evidence="2">
    <location>
        <begin position="34"/>
        <end position="461"/>
    </location>
</feature>
<comment type="caution">
    <text evidence="4">The sequence shown here is derived from an EMBL/GenBank/DDBJ whole genome shotgun (WGS) entry which is preliminary data.</text>
</comment>
<dbReference type="InterPro" id="IPR011989">
    <property type="entry name" value="ARM-like"/>
</dbReference>
<dbReference type="PANTHER" id="PTHR19316">
    <property type="entry name" value="PROTEIN FOLDING REGULATOR"/>
    <property type="match status" value="1"/>
</dbReference>
<dbReference type="Proteomes" id="UP000239899">
    <property type="component" value="Unassembled WGS sequence"/>
</dbReference>
<dbReference type="InterPro" id="IPR016024">
    <property type="entry name" value="ARM-type_fold"/>
</dbReference>
<dbReference type="SUPFAM" id="SSF48371">
    <property type="entry name" value="ARM repeat"/>
    <property type="match status" value="1"/>
</dbReference>
<name>A0A2P6TX62_CHLSO</name>
<dbReference type="AlphaFoldDB" id="A0A2P6TX62"/>
<dbReference type="GO" id="GO:0000774">
    <property type="term" value="F:adenyl-nucleotide exchange factor activity"/>
    <property type="evidence" value="ECO:0007669"/>
    <property type="project" value="TreeGrafter"/>
</dbReference>
<feature type="domain" description="Nucleotide exchange factor Fes1" evidence="3">
    <location>
        <begin position="62"/>
        <end position="156"/>
    </location>
</feature>
<gene>
    <name evidence="4" type="ORF">C2E21_3182</name>
</gene>
<dbReference type="Pfam" id="PF08609">
    <property type="entry name" value="Fes1"/>
    <property type="match status" value="1"/>
</dbReference>
<dbReference type="PROSITE" id="PS51257">
    <property type="entry name" value="PROKAR_LIPOPROTEIN"/>
    <property type="match status" value="1"/>
</dbReference>
<accession>A0A2P6TX62</accession>
<evidence type="ECO:0000313" key="5">
    <source>
        <dbReference type="Proteomes" id="UP000239899"/>
    </source>
</evidence>
<organism evidence="4 5">
    <name type="scientific">Chlorella sorokiniana</name>
    <name type="common">Freshwater green alga</name>
    <dbReference type="NCBI Taxonomy" id="3076"/>
    <lineage>
        <taxon>Eukaryota</taxon>
        <taxon>Viridiplantae</taxon>
        <taxon>Chlorophyta</taxon>
        <taxon>core chlorophytes</taxon>
        <taxon>Trebouxiophyceae</taxon>
        <taxon>Chlorellales</taxon>
        <taxon>Chlorellaceae</taxon>
        <taxon>Chlorella clade</taxon>
        <taxon>Chlorella</taxon>
    </lineage>
</organism>
<protein>
    <submittedName>
        <fullName evidence="4">Hsp70 nucleotide exchange factor FES1 isoform X1</fullName>
    </submittedName>
</protein>
<feature type="region of interest" description="Disordered" evidence="1">
    <location>
        <begin position="436"/>
        <end position="461"/>
    </location>
</feature>
<dbReference type="GO" id="GO:0005783">
    <property type="term" value="C:endoplasmic reticulum"/>
    <property type="evidence" value="ECO:0007669"/>
    <property type="project" value="TreeGrafter"/>
</dbReference>
<dbReference type="EMBL" id="LHPG02000005">
    <property type="protein sequence ID" value="PRW58654.1"/>
    <property type="molecule type" value="Genomic_DNA"/>
</dbReference>
<feature type="signal peptide" evidence="2">
    <location>
        <begin position="1"/>
        <end position="33"/>
    </location>
</feature>
<evidence type="ECO:0000259" key="3">
    <source>
        <dbReference type="Pfam" id="PF08609"/>
    </source>
</evidence>
<dbReference type="Gene3D" id="1.25.10.10">
    <property type="entry name" value="Leucine-rich Repeat Variant"/>
    <property type="match status" value="1"/>
</dbReference>